<dbReference type="SUPFAM" id="SSF46548">
    <property type="entry name" value="alpha-helical ferredoxin"/>
    <property type="match status" value="1"/>
</dbReference>
<dbReference type="Pfam" id="PF13183">
    <property type="entry name" value="Fer4_8"/>
    <property type="match status" value="1"/>
</dbReference>
<organism evidence="5">
    <name type="scientific">uncultured Desulfobacterium sp</name>
    <dbReference type="NCBI Taxonomy" id="201089"/>
    <lineage>
        <taxon>Bacteria</taxon>
        <taxon>Pseudomonadati</taxon>
        <taxon>Thermodesulfobacteriota</taxon>
        <taxon>Desulfobacteria</taxon>
        <taxon>Desulfobacterales</taxon>
        <taxon>Desulfobacteriaceae</taxon>
        <taxon>Desulfobacterium</taxon>
        <taxon>environmental samples</taxon>
    </lineage>
</organism>
<evidence type="ECO:0000313" key="5">
    <source>
        <dbReference type="EMBL" id="SPD75086.1"/>
    </source>
</evidence>
<dbReference type="InterPro" id="IPR017896">
    <property type="entry name" value="4Fe4S_Fe-S-bd"/>
</dbReference>
<dbReference type="GO" id="GO:0005886">
    <property type="term" value="C:plasma membrane"/>
    <property type="evidence" value="ECO:0007669"/>
    <property type="project" value="TreeGrafter"/>
</dbReference>
<accession>A0A445N029</accession>
<reference evidence="5" key="1">
    <citation type="submission" date="2018-01" db="EMBL/GenBank/DDBJ databases">
        <authorList>
            <person name="Regsiter A."/>
            <person name="William W."/>
        </authorList>
    </citation>
    <scope>NUCLEOTIDE SEQUENCE</scope>
    <source>
        <strain evidence="5">TRIP AH-1</strain>
    </source>
</reference>
<dbReference type="PANTHER" id="PTHR43255">
    <property type="entry name" value="IRON-SULFUR-BINDING OXIDOREDUCTASE FADF-RELATED-RELATED"/>
    <property type="match status" value="1"/>
</dbReference>
<dbReference type="Gene3D" id="1.10.1060.10">
    <property type="entry name" value="Alpha-helical ferredoxin"/>
    <property type="match status" value="1"/>
</dbReference>
<sequence length="193" mass="21750">MAGNYDPSFAKEVFDNVDSGEEIKMCMQCGICAGSCPLRHEMDYPPRQIFTLIRAGRRDEVMNSKAIKLCTSCYRCKVRCPRGIPVIDVMHGLAHYGIKKGIIPRKGTAAFGGEFWKMIYNIGRIDEKTLPLKYNLLEGLVPGIKSTIEMAPMGIQMFLHHRMKLLPERKIKGIKELRKMLDKAKEMGKGGAN</sequence>
<dbReference type="AlphaFoldDB" id="A0A445N029"/>
<evidence type="ECO:0000259" key="4">
    <source>
        <dbReference type="PROSITE" id="PS51379"/>
    </source>
</evidence>
<keyword evidence="3" id="KW-0411">Iron-sulfur</keyword>
<evidence type="ECO:0000256" key="3">
    <source>
        <dbReference type="ARBA" id="ARBA00023014"/>
    </source>
</evidence>
<name>A0A445N029_9BACT</name>
<feature type="domain" description="4Fe-4S ferredoxin-type" evidence="4">
    <location>
        <begin position="15"/>
        <end position="47"/>
    </location>
</feature>
<keyword evidence="1" id="KW-0479">Metal-binding</keyword>
<dbReference type="PROSITE" id="PS00198">
    <property type="entry name" value="4FE4S_FER_1"/>
    <property type="match status" value="1"/>
</dbReference>
<dbReference type="InterPro" id="IPR051460">
    <property type="entry name" value="HdrC_iron-sulfur_subunit"/>
</dbReference>
<dbReference type="PROSITE" id="PS51379">
    <property type="entry name" value="4FE4S_FER_2"/>
    <property type="match status" value="1"/>
</dbReference>
<keyword evidence="2" id="KW-0408">Iron</keyword>
<gene>
    <name evidence="5" type="ORF">PITCH_A420047</name>
</gene>
<evidence type="ECO:0000256" key="1">
    <source>
        <dbReference type="ARBA" id="ARBA00022723"/>
    </source>
</evidence>
<proteinExistence type="predicted"/>
<protein>
    <recommendedName>
        <fullName evidence="4">4Fe-4S ferredoxin-type domain-containing protein</fullName>
    </recommendedName>
</protein>
<dbReference type="GO" id="GO:0051536">
    <property type="term" value="F:iron-sulfur cluster binding"/>
    <property type="evidence" value="ECO:0007669"/>
    <property type="project" value="UniProtKB-KW"/>
</dbReference>
<dbReference type="GO" id="GO:0046872">
    <property type="term" value="F:metal ion binding"/>
    <property type="evidence" value="ECO:0007669"/>
    <property type="project" value="UniProtKB-KW"/>
</dbReference>
<dbReference type="InterPro" id="IPR009051">
    <property type="entry name" value="Helical_ferredxn"/>
</dbReference>
<dbReference type="EMBL" id="OJIN01000184">
    <property type="protein sequence ID" value="SPD75086.1"/>
    <property type="molecule type" value="Genomic_DNA"/>
</dbReference>
<evidence type="ECO:0000256" key="2">
    <source>
        <dbReference type="ARBA" id="ARBA00023004"/>
    </source>
</evidence>
<dbReference type="PANTHER" id="PTHR43255:SF2">
    <property type="entry name" value="HETERODISULFIDE REDUCTASE RELATED PROTEIN"/>
    <property type="match status" value="1"/>
</dbReference>
<dbReference type="InterPro" id="IPR017900">
    <property type="entry name" value="4Fe4S_Fe_S_CS"/>
</dbReference>